<feature type="compositionally biased region" description="Basic and acidic residues" evidence="17">
    <location>
        <begin position="308"/>
        <end position="320"/>
    </location>
</feature>
<dbReference type="InterPro" id="IPR027417">
    <property type="entry name" value="P-loop_NTPase"/>
</dbReference>
<dbReference type="OrthoDB" id="18368at2157"/>
<evidence type="ECO:0000256" key="8">
    <source>
        <dbReference type="ARBA" id="ARBA00039025"/>
    </source>
</evidence>
<evidence type="ECO:0000256" key="16">
    <source>
        <dbReference type="ARBA" id="ARBA00066315"/>
    </source>
</evidence>
<evidence type="ECO:0000256" key="5">
    <source>
        <dbReference type="ARBA" id="ARBA00022840"/>
    </source>
</evidence>
<dbReference type="InterPro" id="IPR050093">
    <property type="entry name" value="ABC_SmlMolc_Importer"/>
</dbReference>
<comment type="catalytic activity">
    <reaction evidence="12">
        <text>L-arabinose(out) + ATP + H2O = L-arabinose(in) + ADP + phosphate + H(+)</text>
        <dbReference type="Rhea" id="RHEA:30007"/>
        <dbReference type="ChEBI" id="CHEBI:15377"/>
        <dbReference type="ChEBI" id="CHEBI:15378"/>
        <dbReference type="ChEBI" id="CHEBI:17535"/>
        <dbReference type="ChEBI" id="CHEBI:30616"/>
        <dbReference type="ChEBI" id="CHEBI:43474"/>
        <dbReference type="ChEBI" id="CHEBI:456216"/>
        <dbReference type="EC" id="7.5.2.13"/>
    </reaction>
    <physiologicalReaction direction="left-to-right" evidence="12">
        <dbReference type="Rhea" id="RHEA:30008"/>
    </physiologicalReaction>
</comment>
<evidence type="ECO:0000256" key="6">
    <source>
        <dbReference type="ARBA" id="ARBA00038307"/>
    </source>
</evidence>
<comment type="caution">
    <text evidence="19">The sequence shown here is derived from an EMBL/GenBank/DDBJ whole genome shotgun (WGS) entry which is preliminary data.</text>
</comment>
<dbReference type="InterPro" id="IPR003439">
    <property type="entry name" value="ABC_transporter-like_ATP-bd"/>
</dbReference>
<evidence type="ECO:0000256" key="3">
    <source>
        <dbReference type="ARBA" id="ARBA00022505"/>
    </source>
</evidence>
<keyword evidence="5" id="KW-0067">ATP-binding</keyword>
<evidence type="ECO:0000256" key="7">
    <source>
        <dbReference type="ARBA" id="ARBA00038781"/>
    </source>
</evidence>
<organism evidence="19 20">
    <name type="scientific">Halobellus salinus</name>
    <dbReference type="NCBI Taxonomy" id="931585"/>
    <lineage>
        <taxon>Archaea</taxon>
        <taxon>Methanobacteriati</taxon>
        <taxon>Methanobacteriota</taxon>
        <taxon>Stenosarchaea group</taxon>
        <taxon>Halobacteria</taxon>
        <taxon>Halobacteriales</taxon>
        <taxon>Haloferacaceae</taxon>
        <taxon>Halobellus</taxon>
    </lineage>
</organism>
<dbReference type="GO" id="GO:0016887">
    <property type="term" value="F:ATP hydrolysis activity"/>
    <property type="evidence" value="ECO:0007669"/>
    <property type="project" value="InterPro"/>
</dbReference>
<dbReference type="PROSITE" id="PS00211">
    <property type="entry name" value="ABC_TRANSPORTER_1"/>
    <property type="match status" value="1"/>
</dbReference>
<feature type="region of interest" description="Disordered" evidence="17">
    <location>
        <begin position="259"/>
        <end position="322"/>
    </location>
</feature>
<comment type="function">
    <text evidence="13">Part of the ABC transporter complex XacGHIJK involved in the uptake of xylose and arabinose. Responsible for energy coupling to the transport system.</text>
</comment>
<evidence type="ECO:0000313" key="20">
    <source>
        <dbReference type="Proteomes" id="UP000653099"/>
    </source>
</evidence>
<dbReference type="GO" id="GO:0043190">
    <property type="term" value="C:ATP-binding cassette (ABC) transporter complex"/>
    <property type="evidence" value="ECO:0007669"/>
    <property type="project" value="InterPro"/>
</dbReference>
<dbReference type="RefSeq" id="WP_188786975.1">
    <property type="nucleotide sequence ID" value="NZ_BMOC01000009.1"/>
</dbReference>
<reference evidence="19" key="2">
    <citation type="submission" date="2020-09" db="EMBL/GenBank/DDBJ databases">
        <authorList>
            <person name="Sun Q."/>
            <person name="Ohkuma M."/>
        </authorList>
    </citation>
    <scope>NUCLEOTIDE SEQUENCE</scope>
    <source>
        <strain evidence="19">JCM 14359</strain>
    </source>
</reference>
<protein>
    <recommendedName>
        <fullName evidence="9">Molybdate/tungstate import ATP-binding protein WtpC</fullName>
        <ecNumber evidence="8">7.3.2.6</ecNumber>
        <ecNumber evidence="16">7.5.2.13</ecNumber>
    </recommendedName>
</protein>
<dbReference type="GO" id="GO:1901238">
    <property type="term" value="F:ABC-type tungstate transporter activity"/>
    <property type="evidence" value="ECO:0007669"/>
    <property type="project" value="UniProtKB-EC"/>
</dbReference>
<proteinExistence type="inferred from homology"/>
<comment type="subcellular location">
    <subcellularLocation>
        <location evidence="1">Cell membrane</location>
        <topology evidence="1">Peripheral membrane protein</topology>
    </subcellularLocation>
</comment>
<evidence type="ECO:0000256" key="14">
    <source>
        <dbReference type="ARBA" id="ARBA00061029"/>
    </source>
</evidence>
<dbReference type="EC" id="7.5.2.13" evidence="16"/>
<evidence type="ECO:0000256" key="9">
    <source>
        <dbReference type="ARBA" id="ARBA00041133"/>
    </source>
</evidence>
<feature type="domain" description="ABC transporter" evidence="18">
    <location>
        <begin position="3"/>
        <end position="252"/>
    </location>
</feature>
<dbReference type="AlphaFoldDB" id="A0A830EGJ8"/>
<dbReference type="InterPro" id="IPR003593">
    <property type="entry name" value="AAA+_ATPase"/>
</dbReference>
<sequence>MRLTIDNVRKEYGGTVALGSGADGDAARTENGGDAPAGIDLEVADGEFFTLVGPSGCGKTTTLRLVAGFDSATRGDVRFDGRAMAGVPPEDRGVGVVFQNYALFPHLSVAENVAYGLRFTDPPGGETRDKRVASLLELVDLPDAGPRDPGALSGGQRQRVALARALAPGPDLLLLDEPMSALDARLRERLRLQIKRIQSTLGITTLYVTHDQEEALAVSDRVAVMSDGAVEQVGPPQAVYRRPETRFVAEFVGDNNVFEGRVESSRTGDEPDGSDDPVGDSGRSPLETAGVRSGSGSDPAPGAGGGGGRDRTSEDRDRTVFVDVDGTTVPVQTSRRIRPDARVTFCVRPERMWALESGGDGTGAGVGSAEGGSDATVALDATVSNAEFLGESTRTYLRWKGRELTVRTADPLSGDVRVGFDGGDAHVIGVASGGASAFESGRD</sequence>
<keyword evidence="3" id="KW-0500">Molybdenum</keyword>
<dbReference type="Pfam" id="PF08402">
    <property type="entry name" value="TOBE_2"/>
    <property type="match status" value="1"/>
</dbReference>
<dbReference type="GO" id="GO:0005524">
    <property type="term" value="F:ATP binding"/>
    <property type="evidence" value="ECO:0007669"/>
    <property type="project" value="UniProtKB-KW"/>
</dbReference>
<evidence type="ECO:0000256" key="12">
    <source>
        <dbReference type="ARBA" id="ARBA00051890"/>
    </source>
</evidence>
<comment type="subunit">
    <text evidence="15">The complex is composed of two ATP-binding proteins (XacJ and XacK), two transmembrane proteins (XacH and XacI) and a solute-binding protein (XacG).</text>
</comment>
<name>A0A830EGJ8_9EURY</name>
<evidence type="ECO:0000256" key="17">
    <source>
        <dbReference type="SAM" id="MobiDB-lite"/>
    </source>
</evidence>
<accession>A0A830EGJ8</accession>
<dbReference type="Proteomes" id="UP000653099">
    <property type="component" value="Unassembled WGS sequence"/>
</dbReference>
<comment type="subunit">
    <text evidence="7">The complex is composed of two ATP-binding proteins (WtpC), two transmembrane proteins (WtpB) and a solute-binding protein (WtpA).</text>
</comment>
<gene>
    <name evidence="19" type="ORF">GCM10008995_17090</name>
</gene>
<dbReference type="PANTHER" id="PTHR42781:SF4">
    <property type="entry name" value="SPERMIDINE_PUTRESCINE IMPORT ATP-BINDING PROTEIN POTA"/>
    <property type="match status" value="1"/>
</dbReference>
<dbReference type="SUPFAM" id="SSF52540">
    <property type="entry name" value="P-loop containing nucleoside triphosphate hydrolases"/>
    <property type="match status" value="1"/>
</dbReference>
<feature type="compositionally biased region" description="Basic and acidic residues" evidence="17">
    <location>
        <begin position="260"/>
        <end position="269"/>
    </location>
</feature>
<comment type="catalytic activity">
    <reaction evidence="10">
        <text>tungstate(in) + ATP + H2O = tungstate(out) + ADP + phosphate + H(+)</text>
        <dbReference type="Rhea" id="RHEA:35027"/>
        <dbReference type="ChEBI" id="CHEBI:15377"/>
        <dbReference type="ChEBI" id="CHEBI:15378"/>
        <dbReference type="ChEBI" id="CHEBI:30616"/>
        <dbReference type="ChEBI" id="CHEBI:43474"/>
        <dbReference type="ChEBI" id="CHEBI:46502"/>
        <dbReference type="ChEBI" id="CHEBI:456216"/>
        <dbReference type="EC" id="7.3.2.6"/>
    </reaction>
</comment>
<evidence type="ECO:0000256" key="4">
    <source>
        <dbReference type="ARBA" id="ARBA00022741"/>
    </source>
</evidence>
<feature type="compositionally biased region" description="Low complexity" evidence="17">
    <location>
        <begin position="292"/>
        <end position="301"/>
    </location>
</feature>
<evidence type="ECO:0000256" key="2">
    <source>
        <dbReference type="ARBA" id="ARBA00022448"/>
    </source>
</evidence>
<comment type="similarity">
    <text evidence="6">Belongs to the ABC transporter superfamily. Sulfate/tungstate importer (TC 3.A.1.6) family.</text>
</comment>
<evidence type="ECO:0000256" key="10">
    <source>
        <dbReference type="ARBA" id="ARBA00047936"/>
    </source>
</evidence>
<dbReference type="EC" id="7.3.2.6" evidence="8"/>
<dbReference type="InterPro" id="IPR008995">
    <property type="entry name" value="Mo/tungstate-bd_C_term_dom"/>
</dbReference>
<dbReference type="InterPro" id="IPR013611">
    <property type="entry name" value="Transp-assoc_OB_typ2"/>
</dbReference>
<keyword evidence="4" id="KW-0547">Nucleotide-binding</keyword>
<dbReference type="Gene3D" id="2.40.50.100">
    <property type="match status" value="1"/>
</dbReference>
<dbReference type="Gene3D" id="3.40.50.300">
    <property type="entry name" value="P-loop containing nucleotide triphosphate hydrolases"/>
    <property type="match status" value="1"/>
</dbReference>
<comment type="similarity">
    <text evidence="14">Belongs to the ABC transporter superfamily. Carbohydrate uptake transporter-1 (CUT1) (TC 3.A.1.1) family.</text>
</comment>
<dbReference type="Pfam" id="PF00005">
    <property type="entry name" value="ABC_tran"/>
    <property type="match status" value="1"/>
</dbReference>
<dbReference type="PANTHER" id="PTHR42781">
    <property type="entry name" value="SPERMIDINE/PUTRESCINE IMPORT ATP-BINDING PROTEIN POTA"/>
    <property type="match status" value="1"/>
</dbReference>
<evidence type="ECO:0000256" key="11">
    <source>
        <dbReference type="ARBA" id="ARBA00050355"/>
    </source>
</evidence>
<dbReference type="PROSITE" id="PS50893">
    <property type="entry name" value="ABC_TRANSPORTER_2"/>
    <property type="match status" value="1"/>
</dbReference>
<reference evidence="19" key="1">
    <citation type="journal article" date="2014" name="Int. J. Syst. Evol. Microbiol.">
        <title>Complete genome sequence of Corynebacterium casei LMG S-19264T (=DSM 44701T), isolated from a smear-ripened cheese.</title>
        <authorList>
            <consortium name="US DOE Joint Genome Institute (JGI-PGF)"/>
            <person name="Walter F."/>
            <person name="Albersmeier A."/>
            <person name="Kalinowski J."/>
            <person name="Ruckert C."/>
        </authorList>
    </citation>
    <scope>NUCLEOTIDE SEQUENCE</scope>
    <source>
        <strain evidence="19">JCM 14359</strain>
    </source>
</reference>
<evidence type="ECO:0000256" key="13">
    <source>
        <dbReference type="ARBA" id="ARBA00053454"/>
    </source>
</evidence>
<keyword evidence="20" id="KW-1185">Reference proteome</keyword>
<evidence type="ECO:0000259" key="18">
    <source>
        <dbReference type="PROSITE" id="PS50893"/>
    </source>
</evidence>
<evidence type="ECO:0000256" key="15">
    <source>
        <dbReference type="ARBA" id="ARBA00065962"/>
    </source>
</evidence>
<dbReference type="SUPFAM" id="SSF50331">
    <property type="entry name" value="MOP-like"/>
    <property type="match status" value="1"/>
</dbReference>
<evidence type="ECO:0000256" key="1">
    <source>
        <dbReference type="ARBA" id="ARBA00004202"/>
    </source>
</evidence>
<dbReference type="InterPro" id="IPR017871">
    <property type="entry name" value="ABC_transporter-like_CS"/>
</dbReference>
<evidence type="ECO:0000313" key="19">
    <source>
        <dbReference type="EMBL" id="GGJ07766.1"/>
    </source>
</evidence>
<comment type="catalytic activity">
    <reaction evidence="11">
        <text>D-xylose(out) + ATP + H2O = D-xylose(in) + ADP + phosphate + H(+)</text>
        <dbReference type="Rhea" id="RHEA:29899"/>
        <dbReference type="ChEBI" id="CHEBI:15377"/>
        <dbReference type="ChEBI" id="CHEBI:15378"/>
        <dbReference type="ChEBI" id="CHEBI:30616"/>
        <dbReference type="ChEBI" id="CHEBI:43474"/>
        <dbReference type="ChEBI" id="CHEBI:53455"/>
        <dbReference type="ChEBI" id="CHEBI:456216"/>
        <dbReference type="EC" id="7.5.2.13"/>
    </reaction>
    <physiologicalReaction direction="left-to-right" evidence="11">
        <dbReference type="Rhea" id="RHEA:29900"/>
    </physiologicalReaction>
</comment>
<dbReference type="FunFam" id="3.40.50.300:FF:000042">
    <property type="entry name" value="Maltose/maltodextrin ABC transporter, ATP-binding protein"/>
    <property type="match status" value="1"/>
</dbReference>
<dbReference type="EMBL" id="BMOC01000009">
    <property type="protein sequence ID" value="GGJ07766.1"/>
    <property type="molecule type" value="Genomic_DNA"/>
</dbReference>
<dbReference type="SMART" id="SM00382">
    <property type="entry name" value="AAA"/>
    <property type="match status" value="1"/>
</dbReference>
<keyword evidence="2" id="KW-0813">Transport</keyword>